<feature type="binding site" evidence="4">
    <location>
        <position position="134"/>
    </location>
    <ligand>
        <name>Mn(2+)</name>
        <dbReference type="ChEBI" id="CHEBI:29035"/>
        <label>1</label>
    </ligand>
</feature>
<dbReference type="EMBL" id="FWWY01000001">
    <property type="protein sequence ID" value="SMC04118.1"/>
    <property type="molecule type" value="Genomic_DNA"/>
</dbReference>
<evidence type="ECO:0000256" key="3">
    <source>
        <dbReference type="ARBA" id="ARBA00022801"/>
    </source>
</evidence>
<protein>
    <submittedName>
        <fullName evidence="6">Agmatinase</fullName>
    </submittedName>
</protein>
<comment type="cofactor">
    <cofactor evidence="4">
        <name>Mn(2+)</name>
        <dbReference type="ChEBI" id="CHEBI:29035"/>
    </cofactor>
    <text evidence="4">Binds 2 manganese ions per subunit.</text>
</comment>
<dbReference type="PIRSF" id="PIRSF036979">
    <property type="entry name" value="Arginase"/>
    <property type="match status" value="1"/>
</dbReference>
<evidence type="ECO:0000256" key="2">
    <source>
        <dbReference type="ARBA" id="ARBA00022723"/>
    </source>
</evidence>
<dbReference type="Pfam" id="PF00491">
    <property type="entry name" value="Arginase"/>
    <property type="match status" value="1"/>
</dbReference>
<feature type="binding site" evidence="4">
    <location>
        <position position="136"/>
    </location>
    <ligand>
        <name>Mn(2+)</name>
        <dbReference type="ChEBI" id="CHEBI:29035"/>
        <label>1</label>
    </ligand>
</feature>
<feature type="binding site" evidence="4">
    <location>
        <position position="138"/>
    </location>
    <ligand>
        <name>Mn(2+)</name>
        <dbReference type="ChEBI" id="CHEBI:29035"/>
        <label>1</label>
    </ligand>
</feature>
<dbReference type="PANTHER" id="PTHR11358">
    <property type="entry name" value="ARGINASE/AGMATINASE"/>
    <property type="match status" value="1"/>
</dbReference>
<evidence type="ECO:0000256" key="1">
    <source>
        <dbReference type="ARBA" id="ARBA00009227"/>
    </source>
</evidence>
<evidence type="ECO:0000313" key="7">
    <source>
        <dbReference type="Proteomes" id="UP000192660"/>
    </source>
</evidence>
<dbReference type="GO" id="GO:0033389">
    <property type="term" value="P:putrescine biosynthetic process from arginine, via agmatine"/>
    <property type="evidence" value="ECO:0007669"/>
    <property type="project" value="TreeGrafter"/>
</dbReference>
<keyword evidence="7" id="KW-1185">Reference proteome</keyword>
<reference evidence="7" key="1">
    <citation type="submission" date="2017-04" db="EMBL/GenBank/DDBJ databases">
        <authorList>
            <person name="Varghese N."/>
            <person name="Submissions S."/>
        </authorList>
    </citation>
    <scope>NUCLEOTIDE SEQUENCE [LARGE SCALE GENOMIC DNA]</scope>
    <source>
        <strain evidence="7">DSM 9293</strain>
    </source>
</reference>
<feature type="binding site" evidence="4">
    <location>
        <position position="111"/>
    </location>
    <ligand>
        <name>Mn(2+)</name>
        <dbReference type="ChEBI" id="CHEBI:29035"/>
        <label>1</label>
    </ligand>
</feature>
<evidence type="ECO:0000256" key="4">
    <source>
        <dbReference type="PIRSR" id="PIRSR036979-1"/>
    </source>
</evidence>
<dbReference type="GO" id="GO:0008783">
    <property type="term" value="F:agmatinase activity"/>
    <property type="evidence" value="ECO:0007669"/>
    <property type="project" value="TreeGrafter"/>
</dbReference>
<organism evidence="6 7">
    <name type="scientific">Sulfobacillus thermosulfidooxidans (strain DSM 9293 / VKM B-1269 / AT-1)</name>
    <dbReference type="NCBI Taxonomy" id="929705"/>
    <lineage>
        <taxon>Bacteria</taxon>
        <taxon>Bacillati</taxon>
        <taxon>Bacillota</taxon>
        <taxon>Clostridia</taxon>
        <taxon>Eubacteriales</taxon>
        <taxon>Clostridiales Family XVII. Incertae Sedis</taxon>
        <taxon>Sulfobacillus</taxon>
    </lineage>
</organism>
<feature type="binding site" evidence="4">
    <location>
        <position position="214"/>
    </location>
    <ligand>
        <name>Mn(2+)</name>
        <dbReference type="ChEBI" id="CHEBI:29035"/>
        <label>1</label>
    </ligand>
</feature>
<dbReference type="InterPro" id="IPR006035">
    <property type="entry name" value="Ureohydrolase"/>
</dbReference>
<sequence length="285" mass="31921">MTTLFSKTDTFLGMNSEWNAADWIYFGIPMDFTVSFQPGSRFGPSRVREASYAIETYSLAQDRDLETIKVHDAGEVELPFGNVTESLERIHQAAWSVISEDKRFFALGGEHLVSLPLVQALVKRYPDLVIVHFDAHADLRQDYMGETLSHATVMRRICEWIKPGNLYQFGIRSGTRDEVQFAREFGHLYPHEVLDPLKHVLPELQGRPVYVTIDIDVIDPAFMPGTGTPEPGGISSREALEAVRLLKGLQVVSMDLVETMPAYDLSQRSAVLAAKLVREALLAIG</sequence>
<comment type="similarity">
    <text evidence="1">Belongs to the arginase family. Agmatinase subfamily.</text>
</comment>
<dbReference type="Proteomes" id="UP000192660">
    <property type="component" value="Unassembled WGS sequence"/>
</dbReference>
<dbReference type="Gene3D" id="3.40.800.10">
    <property type="entry name" value="Ureohydrolase domain"/>
    <property type="match status" value="1"/>
</dbReference>
<dbReference type="GO" id="GO:0046872">
    <property type="term" value="F:metal ion binding"/>
    <property type="evidence" value="ECO:0007669"/>
    <property type="project" value="UniProtKB-KW"/>
</dbReference>
<dbReference type="NCBIfam" id="TIGR01230">
    <property type="entry name" value="agmatinase"/>
    <property type="match status" value="1"/>
</dbReference>
<dbReference type="STRING" id="28034.BFX07_13650"/>
<dbReference type="PROSITE" id="PS51409">
    <property type="entry name" value="ARGINASE_2"/>
    <property type="match status" value="1"/>
</dbReference>
<gene>
    <name evidence="6" type="ORF">SAMN00768000_1473</name>
</gene>
<keyword evidence="3 5" id="KW-0378">Hydrolase</keyword>
<dbReference type="PANTHER" id="PTHR11358:SF26">
    <property type="entry name" value="GUANIDINO ACID HYDROLASE, MITOCHONDRIAL"/>
    <property type="match status" value="1"/>
</dbReference>
<dbReference type="CDD" id="cd11593">
    <property type="entry name" value="Agmatinase-like_2"/>
    <property type="match status" value="1"/>
</dbReference>
<keyword evidence="2 4" id="KW-0479">Metal-binding</keyword>
<evidence type="ECO:0000313" key="6">
    <source>
        <dbReference type="EMBL" id="SMC04118.1"/>
    </source>
</evidence>
<dbReference type="PROSITE" id="PS01053">
    <property type="entry name" value="ARGINASE_1"/>
    <property type="match status" value="1"/>
</dbReference>
<dbReference type="AlphaFoldDB" id="A0A1W1WCS2"/>
<dbReference type="InterPro" id="IPR023696">
    <property type="entry name" value="Ureohydrolase_dom_sf"/>
</dbReference>
<dbReference type="SUPFAM" id="SSF52768">
    <property type="entry name" value="Arginase/deacetylase"/>
    <property type="match status" value="1"/>
</dbReference>
<proteinExistence type="inferred from homology"/>
<dbReference type="InterPro" id="IPR020855">
    <property type="entry name" value="Ureohydrolase_Mn_BS"/>
</dbReference>
<dbReference type="InterPro" id="IPR005925">
    <property type="entry name" value="Agmatinase-rel"/>
</dbReference>
<accession>A0A1W1WCS2</accession>
<keyword evidence="4" id="KW-0464">Manganese</keyword>
<evidence type="ECO:0000256" key="5">
    <source>
        <dbReference type="RuleBase" id="RU003684"/>
    </source>
</evidence>
<name>A0A1W1WCS2_SULTA</name>
<dbReference type="RefSeq" id="WP_020375489.1">
    <property type="nucleotide sequence ID" value="NZ_FWWY01000001.1"/>
</dbReference>
<feature type="binding site" evidence="4">
    <location>
        <position position="216"/>
    </location>
    <ligand>
        <name>Mn(2+)</name>
        <dbReference type="ChEBI" id="CHEBI:29035"/>
        <label>1</label>
    </ligand>
</feature>